<organism evidence="1 2">
    <name type="scientific">Escallonia herrerae</name>
    <dbReference type="NCBI Taxonomy" id="1293975"/>
    <lineage>
        <taxon>Eukaryota</taxon>
        <taxon>Viridiplantae</taxon>
        <taxon>Streptophyta</taxon>
        <taxon>Embryophyta</taxon>
        <taxon>Tracheophyta</taxon>
        <taxon>Spermatophyta</taxon>
        <taxon>Magnoliopsida</taxon>
        <taxon>eudicotyledons</taxon>
        <taxon>Gunneridae</taxon>
        <taxon>Pentapetalae</taxon>
        <taxon>asterids</taxon>
        <taxon>campanulids</taxon>
        <taxon>Escalloniales</taxon>
        <taxon>Escalloniaceae</taxon>
        <taxon>Escallonia</taxon>
    </lineage>
</organism>
<proteinExistence type="predicted"/>
<dbReference type="AlphaFoldDB" id="A0AA88WL85"/>
<accession>A0AA88WL85</accession>
<dbReference type="Pfam" id="PF11523">
    <property type="entry name" value="DUF3223"/>
    <property type="match status" value="1"/>
</dbReference>
<comment type="caution">
    <text evidence="1">The sequence shown here is derived from an EMBL/GenBank/DDBJ whole genome shotgun (WGS) entry which is preliminary data.</text>
</comment>
<dbReference type="Proteomes" id="UP001188597">
    <property type="component" value="Unassembled WGS sequence"/>
</dbReference>
<sequence>MLKQKNVGLGEVEKYVINLFLHSKKMTEVLRKIEAWILKKQQSGSLQLQEYAINQRLSEVDEQIAMMALHFHPRWDEKIGNGAKEIKELQATVGNVILSHNNPVKWLTSKPVLIQHPLTCKRAAKKNAEKEGGILLSFHAHRIITSDNLKCLLCIPDKTLEIHRHRPRIITSGSNLRPQLESICFKLLDFCIKHIAELPNCFQILNMFW</sequence>
<name>A0AA88WL85_9ASTE</name>
<evidence type="ECO:0000313" key="2">
    <source>
        <dbReference type="Proteomes" id="UP001188597"/>
    </source>
</evidence>
<protein>
    <submittedName>
        <fullName evidence="1">Uncharacterized protein</fullName>
    </submittedName>
</protein>
<keyword evidence="2" id="KW-1185">Reference proteome</keyword>
<gene>
    <name evidence="1" type="ORF">RJ639_042349</name>
</gene>
<dbReference type="Gene3D" id="3.10.450.40">
    <property type="match status" value="1"/>
</dbReference>
<dbReference type="EMBL" id="JAVXUP010000454">
    <property type="protein sequence ID" value="KAK3027580.1"/>
    <property type="molecule type" value="Genomic_DNA"/>
</dbReference>
<evidence type="ECO:0000313" key="1">
    <source>
        <dbReference type="EMBL" id="KAK3027580.1"/>
    </source>
</evidence>
<reference evidence="1" key="1">
    <citation type="submission" date="2022-12" db="EMBL/GenBank/DDBJ databases">
        <title>Draft genome assemblies for two species of Escallonia (Escalloniales).</title>
        <authorList>
            <person name="Chanderbali A."/>
            <person name="Dervinis C."/>
            <person name="Anghel I."/>
            <person name="Soltis D."/>
            <person name="Soltis P."/>
            <person name="Zapata F."/>
        </authorList>
    </citation>
    <scope>NUCLEOTIDE SEQUENCE</scope>
    <source>
        <strain evidence="1">UCBG64.0493</strain>
        <tissue evidence="1">Leaf</tissue>
    </source>
</reference>